<reference evidence="1 2" key="1">
    <citation type="submission" date="2023-03" db="EMBL/GenBank/DDBJ databases">
        <title>Bacillus Genome Sequencing.</title>
        <authorList>
            <person name="Dunlap C."/>
        </authorList>
    </citation>
    <scope>NUCLEOTIDE SEQUENCE [LARGE SCALE GENOMIC DNA]</scope>
    <source>
        <strain evidence="1 2">NRS-1351</strain>
    </source>
</reference>
<evidence type="ECO:0000313" key="2">
    <source>
        <dbReference type="Proteomes" id="UP001355653"/>
    </source>
</evidence>
<dbReference type="EMBL" id="JAROBY010000079">
    <property type="protein sequence ID" value="MEB4798612.1"/>
    <property type="molecule type" value="Genomic_DNA"/>
</dbReference>
<organism evidence="1 2">
    <name type="scientific">Paenibacillus chondroitinus</name>
    <dbReference type="NCBI Taxonomy" id="59842"/>
    <lineage>
        <taxon>Bacteria</taxon>
        <taxon>Bacillati</taxon>
        <taxon>Bacillota</taxon>
        <taxon>Bacilli</taxon>
        <taxon>Bacillales</taxon>
        <taxon>Paenibacillaceae</taxon>
        <taxon>Paenibacillus</taxon>
    </lineage>
</organism>
<sequence length="46" mass="5116">MRSVNRGVVAPDDAITLDFVQGNEQFRVTFGVFIGFHPLKSVFSSE</sequence>
<proteinExistence type="predicted"/>
<dbReference type="Proteomes" id="UP001355653">
    <property type="component" value="Unassembled WGS sequence"/>
</dbReference>
<evidence type="ECO:0000313" key="1">
    <source>
        <dbReference type="EMBL" id="MEB4798612.1"/>
    </source>
</evidence>
<accession>A0ABU6DLF1</accession>
<name>A0ABU6DLF1_9BACL</name>
<protein>
    <submittedName>
        <fullName evidence="1">Uncharacterized protein</fullName>
    </submittedName>
</protein>
<gene>
    <name evidence="1" type="ORF">P5G65_32430</name>
</gene>
<dbReference type="RefSeq" id="WP_164819410.1">
    <property type="nucleotide sequence ID" value="NZ_JAROBY010000079.1"/>
</dbReference>
<comment type="caution">
    <text evidence="1">The sequence shown here is derived from an EMBL/GenBank/DDBJ whole genome shotgun (WGS) entry which is preliminary data.</text>
</comment>
<keyword evidence="2" id="KW-1185">Reference proteome</keyword>